<dbReference type="Pfam" id="PF05816">
    <property type="entry name" value="TelA"/>
    <property type="match status" value="1"/>
</dbReference>
<dbReference type="EMBL" id="CP127294">
    <property type="protein sequence ID" value="WIX79178.1"/>
    <property type="molecule type" value="Genomic_DNA"/>
</dbReference>
<dbReference type="KEGG" id="acab:QRX50_49005"/>
<evidence type="ECO:0000313" key="3">
    <source>
        <dbReference type="Proteomes" id="UP001236014"/>
    </source>
</evidence>
<dbReference type="PANTHER" id="PTHR38432:SF1">
    <property type="entry name" value="TELA-LIKE PROTEIN SAOUHSC_01408"/>
    <property type="match status" value="1"/>
</dbReference>
<organism evidence="2 3">
    <name type="scientific">Amycolatopsis carbonis</name>
    <dbReference type="NCBI Taxonomy" id="715471"/>
    <lineage>
        <taxon>Bacteria</taxon>
        <taxon>Bacillati</taxon>
        <taxon>Actinomycetota</taxon>
        <taxon>Actinomycetes</taxon>
        <taxon>Pseudonocardiales</taxon>
        <taxon>Pseudonocardiaceae</taxon>
        <taxon>Amycolatopsis</taxon>
    </lineage>
</organism>
<dbReference type="InterPro" id="IPR008863">
    <property type="entry name" value="Toxic_anion-R_TelA"/>
</dbReference>
<gene>
    <name evidence="2" type="ORF">QRX50_49005</name>
</gene>
<evidence type="ECO:0000313" key="2">
    <source>
        <dbReference type="EMBL" id="WIX79178.1"/>
    </source>
</evidence>
<sequence length="383" mass="41315">MDEFTLTPPEPVAAVPVERAAGLIALGDDTRADIARRAGEFATRLEALDVKAPEFTTLLDEILAVGEADMRAAATVAGTMLDRSTKALESARGSVGSPQQQVTTSLVELRRTVAELDPAKLPITGRKLLGIFPAAATAKRALDRYRAANEPVNALVRELRTRQDVLRRDNAALKGERERLWATLGRLAEAAAFAEAVDGAIDRQAGVFDLTDPSHANALRADILYPIRQRHQDVLTQLAVSAQGYLALDLVRRTNDELIRGVERAVSTTVSALRVALLVSAALANQRDVLDEVAALQSTTDGLLRANAALLESQSAEIRKASSDPAVAVDTLRDSFDRIYSALDAIDGFKAEAVMHMASTVESLSGELRRAEDRLRRSHEGEL</sequence>
<dbReference type="AlphaFoldDB" id="A0A9Y2MVV5"/>
<name>A0A9Y2MVV5_9PSEU</name>
<keyword evidence="3" id="KW-1185">Reference proteome</keyword>
<dbReference type="Proteomes" id="UP001236014">
    <property type="component" value="Chromosome"/>
</dbReference>
<evidence type="ECO:0000256" key="1">
    <source>
        <dbReference type="ARBA" id="ARBA00005541"/>
    </source>
</evidence>
<comment type="similarity">
    <text evidence="1">Belongs to the TelA family.</text>
</comment>
<reference evidence="2 3" key="1">
    <citation type="submission" date="2023-06" db="EMBL/GenBank/DDBJ databases">
        <authorList>
            <person name="Oyuntsetseg B."/>
            <person name="Kim S.B."/>
        </authorList>
    </citation>
    <scope>NUCLEOTIDE SEQUENCE [LARGE SCALE GENOMIC DNA]</scope>
    <source>
        <strain evidence="2 3">2-15</strain>
    </source>
</reference>
<dbReference type="RefSeq" id="WP_285969870.1">
    <property type="nucleotide sequence ID" value="NZ_CP127294.1"/>
</dbReference>
<proteinExistence type="inferred from homology"/>
<accession>A0A9Y2MVV5</accession>
<protein>
    <submittedName>
        <fullName evidence="2">Toxic anion resistance protein</fullName>
    </submittedName>
</protein>
<dbReference type="PANTHER" id="PTHR38432">
    <property type="entry name" value="TELA-LIKE PROTEIN SAOUHSC_01408"/>
    <property type="match status" value="1"/>
</dbReference>